<gene>
    <name evidence="3" type="ORF">D9758_008789</name>
</gene>
<evidence type="ECO:0000259" key="1">
    <source>
        <dbReference type="Pfam" id="PF11443"/>
    </source>
</evidence>
<dbReference type="PANTHER" id="PTHR31373:SF27">
    <property type="entry name" value="TROVE DOMAIN-CONTAINING PROTEIN"/>
    <property type="match status" value="1"/>
</dbReference>
<dbReference type="PANTHER" id="PTHR31373">
    <property type="entry name" value="OS06G0652100 PROTEIN"/>
    <property type="match status" value="1"/>
</dbReference>
<dbReference type="InterPro" id="IPR011205">
    <property type="entry name" value="UCP015417_vWA"/>
</dbReference>
<feature type="domain" description="DUF2828" evidence="1">
    <location>
        <begin position="2"/>
        <end position="343"/>
    </location>
</feature>
<dbReference type="Gene3D" id="3.40.50.410">
    <property type="entry name" value="von Willebrand factor, type A domain"/>
    <property type="match status" value="1"/>
</dbReference>
<dbReference type="AlphaFoldDB" id="A0A8H5D4L3"/>
<evidence type="ECO:0000313" key="4">
    <source>
        <dbReference type="Proteomes" id="UP000559256"/>
    </source>
</evidence>
<dbReference type="Pfam" id="PF11443">
    <property type="entry name" value="DUF2828"/>
    <property type="match status" value="1"/>
</dbReference>
<reference evidence="3 4" key="1">
    <citation type="journal article" date="2020" name="ISME J.">
        <title>Uncovering the hidden diversity of litter-decomposition mechanisms in mushroom-forming fungi.</title>
        <authorList>
            <person name="Floudas D."/>
            <person name="Bentzer J."/>
            <person name="Ahren D."/>
            <person name="Johansson T."/>
            <person name="Persson P."/>
            <person name="Tunlid A."/>
        </authorList>
    </citation>
    <scope>NUCLEOTIDE SEQUENCE [LARGE SCALE GENOMIC DNA]</scope>
    <source>
        <strain evidence="3 4">CBS 291.85</strain>
    </source>
</reference>
<dbReference type="Pfam" id="PF25043">
    <property type="entry name" value="DUF7788"/>
    <property type="match status" value="1"/>
</dbReference>
<dbReference type="InterPro" id="IPR036465">
    <property type="entry name" value="vWFA_dom_sf"/>
</dbReference>
<accession>A0A8H5D4L3</accession>
<evidence type="ECO:0000313" key="3">
    <source>
        <dbReference type="EMBL" id="KAF5353118.1"/>
    </source>
</evidence>
<dbReference type="InterPro" id="IPR058580">
    <property type="entry name" value="DUF2828"/>
</dbReference>
<sequence length="603" mass="68268">MLVFPVCPNKKSPEKKRSHGYWKDLLNILALAATDSLHITNPEFLHHPRGRYLSRRNHAHIPIVRIGQDHDMELQMQSRQKRVRVGSERSDNISSKLNGDPKFRALFIAVARLFGHQLIEDIKLVIEIEKIPSGSPDAVAVRRSLLERISLAGKWAPTPGAAHDRVTNIATVISLLLHNSRAFIPQPFPRSVENFDLSDTQVSSSSSIESLIILRSYYQRWFLTRIRNTTHVIEPLMCSNRWSSIRYGRVPSRCMDKNTNYFFNHDQTRFTEYLADVEMGKAGISGATLFPHELIKRVVEISQEVEGFGAKGTQAKLLRDAKSKVVEGQWNAIVQRLKESGTLENCIAVCDVSGSMGSLWHTDSGYGQRGRRQQHVPPILPAISLSLLVARLAKPPFSDAFITFSRFPEFVTLDPNLSLHETVVQMSQSSWGMNTDFSAVFLQLILPIAKAHRVPKEEMIKRIFVFSDMQFDAACNQRDRRDAVRQAEWKTNHDVVVKAYEKAGYDVPQIVYWDLEHSGTSTVEVEAEREGVAMMNGFSGAMMKVFTGEEEETQIGDEGWEEVNIVDGEVKTKTKTQKEEFTPLSVMKKTILKPCYDGLVVMD</sequence>
<keyword evidence="4" id="KW-1185">Reference proteome</keyword>
<protein>
    <submittedName>
        <fullName evidence="3">Uncharacterized protein</fullName>
    </submittedName>
</protein>
<proteinExistence type="predicted"/>
<name>A0A8H5D4L3_9AGAR</name>
<dbReference type="InterPro" id="IPR056690">
    <property type="entry name" value="DUF7788"/>
</dbReference>
<dbReference type="Proteomes" id="UP000559256">
    <property type="component" value="Unassembled WGS sequence"/>
</dbReference>
<dbReference type="EMBL" id="JAACJM010000064">
    <property type="protein sequence ID" value="KAF5353118.1"/>
    <property type="molecule type" value="Genomic_DNA"/>
</dbReference>
<organism evidence="3 4">
    <name type="scientific">Tetrapyrgos nigripes</name>
    <dbReference type="NCBI Taxonomy" id="182062"/>
    <lineage>
        <taxon>Eukaryota</taxon>
        <taxon>Fungi</taxon>
        <taxon>Dikarya</taxon>
        <taxon>Basidiomycota</taxon>
        <taxon>Agaricomycotina</taxon>
        <taxon>Agaricomycetes</taxon>
        <taxon>Agaricomycetidae</taxon>
        <taxon>Agaricales</taxon>
        <taxon>Marasmiineae</taxon>
        <taxon>Marasmiaceae</taxon>
        <taxon>Tetrapyrgos</taxon>
    </lineage>
</organism>
<feature type="domain" description="DUF7788" evidence="2">
    <location>
        <begin position="345"/>
        <end position="591"/>
    </location>
</feature>
<comment type="caution">
    <text evidence="3">The sequence shown here is derived from an EMBL/GenBank/DDBJ whole genome shotgun (WGS) entry which is preliminary data.</text>
</comment>
<dbReference type="OrthoDB" id="1149618at2759"/>
<evidence type="ECO:0000259" key="2">
    <source>
        <dbReference type="Pfam" id="PF25043"/>
    </source>
</evidence>